<name>A0A222MX31_9BACT</name>
<dbReference type="Proteomes" id="UP000201169">
    <property type="component" value="Chromosome"/>
</dbReference>
<keyword evidence="2" id="KW-1185">Reference proteome</keyword>
<sequence>MDKNLTQDDISKLIKQAGFKSKASFARHFGLNPDSVAQWGKQRNYPAWFLPCLELVKRLRKYEEL</sequence>
<dbReference type="OrthoDB" id="5358305at2"/>
<dbReference type="EMBL" id="CP022347">
    <property type="protein sequence ID" value="ASQ30220.1"/>
    <property type="molecule type" value="Genomic_DNA"/>
</dbReference>
<dbReference type="RefSeq" id="WP_094324990.1">
    <property type="nucleotide sequence ID" value="NZ_CP022347.1"/>
</dbReference>
<evidence type="ECO:0000313" key="1">
    <source>
        <dbReference type="EMBL" id="ASQ30220.1"/>
    </source>
</evidence>
<dbReference type="Gene3D" id="1.10.260.40">
    <property type="entry name" value="lambda repressor-like DNA-binding domains"/>
    <property type="match status" value="1"/>
</dbReference>
<evidence type="ECO:0000313" key="2">
    <source>
        <dbReference type="Proteomes" id="UP000201169"/>
    </source>
</evidence>
<organism evidence="1 2">
    <name type="scientific">Campylobacter avium LMG 24591</name>
    <dbReference type="NCBI Taxonomy" id="522484"/>
    <lineage>
        <taxon>Bacteria</taxon>
        <taxon>Pseudomonadati</taxon>
        <taxon>Campylobacterota</taxon>
        <taxon>Epsilonproteobacteria</taxon>
        <taxon>Campylobacterales</taxon>
        <taxon>Campylobacteraceae</taxon>
        <taxon>Campylobacter</taxon>
    </lineage>
</organism>
<reference evidence="1 2" key="1">
    <citation type="submission" date="2017-07" db="EMBL/GenBank/DDBJ databases">
        <title>Analysis of two Campylobacter avium genomes and identification of a novel hippuricase gene.</title>
        <authorList>
            <person name="Miller W.G."/>
            <person name="Chapman M.H."/>
            <person name="Yee E."/>
            <person name="Revez J."/>
            <person name="Bono J.L."/>
            <person name="Rossi M."/>
        </authorList>
    </citation>
    <scope>NUCLEOTIDE SEQUENCE [LARGE SCALE GENOMIC DNA]</scope>
    <source>
        <strain evidence="1 2">LMG 24591</strain>
    </source>
</reference>
<accession>A0A222MX31</accession>
<dbReference type="KEGG" id="cavi:CAV_0553"/>
<proteinExistence type="predicted"/>
<dbReference type="AlphaFoldDB" id="A0A222MX31"/>
<dbReference type="GO" id="GO:0003677">
    <property type="term" value="F:DNA binding"/>
    <property type="evidence" value="ECO:0007669"/>
    <property type="project" value="InterPro"/>
</dbReference>
<dbReference type="InterPro" id="IPR010982">
    <property type="entry name" value="Lambda_DNA-bd_dom_sf"/>
</dbReference>
<gene>
    <name evidence="1" type="ORF">CAV_0553</name>
</gene>
<protein>
    <submittedName>
        <fullName evidence="1">Uncharacterized protein</fullName>
    </submittedName>
</protein>